<keyword evidence="5 6" id="KW-0449">Lipoprotein</keyword>
<keyword evidence="1 6" id="KW-0732">Signal</keyword>
<feature type="signal peptide" evidence="7">
    <location>
        <begin position="1"/>
        <end position="19"/>
    </location>
</feature>
<reference evidence="8 9" key="1">
    <citation type="journal article" date="2022" name="Int. J. Syst. Evol. Microbiol.">
        <title>Noviherbaspirillum aridicola sp. nov., isolated from an arid soil in Pakistan.</title>
        <authorList>
            <person name="Khan I.U."/>
            <person name="Saqib M."/>
            <person name="Amin A."/>
            <person name="Hussain F."/>
            <person name="Li L."/>
            <person name="Liu Y.H."/>
            <person name="Fang B.Z."/>
            <person name="Ahmed I."/>
            <person name="Li W.J."/>
        </authorList>
    </citation>
    <scope>NUCLEOTIDE SEQUENCE [LARGE SCALE GENOMIC DNA]</scope>
    <source>
        <strain evidence="8 9">NCCP-691</strain>
    </source>
</reference>
<comment type="function">
    <text evidence="6">Together with LptD, is involved in the assembly of lipopolysaccharide (LPS) at the surface of the outer membrane. Required for the proper assembly of LptD. Binds LPS and may serve as the LPS recognition site at the outer membrane.</text>
</comment>
<keyword evidence="2 6" id="KW-0472">Membrane</keyword>
<dbReference type="EMBL" id="BPMK01000015">
    <property type="protein sequence ID" value="GIZ53245.1"/>
    <property type="molecule type" value="Genomic_DNA"/>
</dbReference>
<dbReference type="HAMAP" id="MF_01186">
    <property type="entry name" value="LPS_assembly_LptE"/>
    <property type="match status" value="1"/>
</dbReference>
<dbReference type="PANTHER" id="PTHR38098">
    <property type="entry name" value="LPS-ASSEMBLY LIPOPROTEIN LPTE"/>
    <property type="match status" value="1"/>
</dbReference>
<protein>
    <recommendedName>
        <fullName evidence="6">LPS-assembly lipoprotein LptE</fullName>
    </recommendedName>
</protein>
<gene>
    <name evidence="6" type="primary">lptE</name>
    <name evidence="8" type="ORF">NCCP691_32590</name>
</gene>
<name>A0ABQ4Q8Y4_9BURK</name>
<evidence type="ECO:0000256" key="4">
    <source>
        <dbReference type="ARBA" id="ARBA00023237"/>
    </source>
</evidence>
<comment type="subunit">
    <text evidence="6">Component of the lipopolysaccharide transport and assembly complex. Interacts with LptD.</text>
</comment>
<accession>A0ABQ4Q8Y4</accession>
<comment type="caution">
    <text evidence="8">The sequence shown here is derived from an EMBL/GenBank/DDBJ whole genome shotgun (WGS) entry which is preliminary data.</text>
</comment>
<organism evidence="8 9">
    <name type="scientific">Noviherbaspirillum aridicola</name>
    <dbReference type="NCBI Taxonomy" id="2849687"/>
    <lineage>
        <taxon>Bacteria</taxon>
        <taxon>Pseudomonadati</taxon>
        <taxon>Pseudomonadota</taxon>
        <taxon>Betaproteobacteria</taxon>
        <taxon>Burkholderiales</taxon>
        <taxon>Oxalobacteraceae</taxon>
        <taxon>Noviherbaspirillum</taxon>
    </lineage>
</organism>
<evidence type="ECO:0000256" key="2">
    <source>
        <dbReference type="ARBA" id="ARBA00023136"/>
    </source>
</evidence>
<dbReference type="RefSeq" id="WP_238482471.1">
    <property type="nucleotide sequence ID" value="NZ_BPMK01000015.1"/>
</dbReference>
<evidence type="ECO:0000256" key="7">
    <source>
        <dbReference type="SAM" id="SignalP"/>
    </source>
</evidence>
<comment type="subcellular location">
    <subcellularLocation>
        <location evidence="6">Cell outer membrane</location>
        <topology evidence="6">Lipid-anchor</topology>
    </subcellularLocation>
</comment>
<dbReference type="Proteomes" id="UP000887222">
    <property type="component" value="Unassembled WGS sequence"/>
</dbReference>
<keyword evidence="9" id="KW-1185">Reference proteome</keyword>
<evidence type="ECO:0000256" key="5">
    <source>
        <dbReference type="ARBA" id="ARBA00023288"/>
    </source>
</evidence>
<keyword evidence="4 6" id="KW-0998">Cell outer membrane</keyword>
<dbReference type="PROSITE" id="PS51257">
    <property type="entry name" value="PROKAR_LIPOPROTEIN"/>
    <property type="match status" value="1"/>
</dbReference>
<dbReference type="InterPro" id="IPR007485">
    <property type="entry name" value="LPS_assembly_LptE"/>
</dbReference>
<dbReference type="Gene3D" id="3.30.160.150">
    <property type="entry name" value="Lipoprotein like domain"/>
    <property type="match status" value="1"/>
</dbReference>
<comment type="similarity">
    <text evidence="6">Belongs to the LptE lipoprotein family.</text>
</comment>
<dbReference type="Pfam" id="PF04390">
    <property type="entry name" value="LptE"/>
    <property type="match status" value="1"/>
</dbReference>
<evidence type="ECO:0000313" key="8">
    <source>
        <dbReference type="EMBL" id="GIZ53245.1"/>
    </source>
</evidence>
<evidence type="ECO:0000256" key="1">
    <source>
        <dbReference type="ARBA" id="ARBA00022729"/>
    </source>
</evidence>
<feature type="chain" id="PRO_5045122773" description="LPS-assembly lipoprotein LptE" evidence="7">
    <location>
        <begin position="20"/>
        <end position="164"/>
    </location>
</feature>
<dbReference type="PANTHER" id="PTHR38098:SF1">
    <property type="entry name" value="LPS-ASSEMBLY LIPOPROTEIN LPTE"/>
    <property type="match status" value="1"/>
</dbReference>
<proteinExistence type="inferred from homology"/>
<evidence type="ECO:0000313" key="9">
    <source>
        <dbReference type="Proteomes" id="UP000887222"/>
    </source>
</evidence>
<sequence>MKRRAALLSLSALALSACGFQLRGTGGRGVIPFKSVHLGAGTGGRLGTELRRYLRASDIELTAEPKNAEAVIDILSERQSRATISLNSQGRVRDYSIFYNVVFRVNDGSGRELIPSSTITLKRDLTFNESQVIAKEKEEEMLYRDMQSDVVQQILRRLSAVNRS</sequence>
<keyword evidence="3 6" id="KW-0564">Palmitate</keyword>
<evidence type="ECO:0000256" key="3">
    <source>
        <dbReference type="ARBA" id="ARBA00023139"/>
    </source>
</evidence>
<evidence type="ECO:0000256" key="6">
    <source>
        <dbReference type="HAMAP-Rule" id="MF_01186"/>
    </source>
</evidence>